<gene>
    <name evidence="1" type="ORF">VHA01S_019_00400</name>
</gene>
<evidence type="ECO:0000313" key="2">
    <source>
        <dbReference type="Proteomes" id="UP000017800"/>
    </source>
</evidence>
<evidence type="ECO:0000313" key="1">
    <source>
        <dbReference type="EMBL" id="GAD89363.1"/>
    </source>
</evidence>
<dbReference type="EMBL" id="BAUJ01000019">
    <property type="protein sequence ID" value="GAD89363.1"/>
    <property type="molecule type" value="Genomic_DNA"/>
</dbReference>
<keyword evidence="2" id="KW-1185">Reference proteome</keyword>
<sequence>MSNEKSESNIEQLQQQKNQWLFSQVDVDFPTRESVLGKACYLDLIEAENTIDAIELSKIEAQSAYAQLDWIKADFHKLTVLFSQFFAKHSQVPVASKEYLQEFFAQIILDEQAPHSLWLGFSGNEVAGVAIVSLSHDPLSQVGVLVSDLLLDDSLNSNAEISSILNIFSNQLAQIEHKQCIYVHKATCIK</sequence>
<dbReference type="OrthoDB" id="5906376at2"/>
<proteinExistence type="predicted"/>
<reference evidence="1 2" key="1">
    <citation type="submission" date="2013-10" db="EMBL/GenBank/DDBJ databases">
        <authorList>
            <person name="Ichikawa N."/>
            <person name="Kimura A."/>
            <person name="Ohji S."/>
            <person name="Hosoyama A."/>
            <person name="Fujita N."/>
        </authorList>
    </citation>
    <scope>NUCLEOTIDE SEQUENCE [LARGE SCALE GENOMIC DNA]</scope>
    <source>
        <strain evidence="1 2">NBRC 102217</strain>
    </source>
</reference>
<dbReference type="AlphaFoldDB" id="V5FCX6"/>
<protein>
    <submittedName>
        <fullName evidence="1">Uncharacterized protein</fullName>
    </submittedName>
</protein>
<accession>V5FCX6</accession>
<comment type="caution">
    <text evidence="1">The sequence shown here is derived from an EMBL/GenBank/DDBJ whole genome shotgun (WGS) entry which is preliminary data.</text>
</comment>
<reference evidence="1 2" key="2">
    <citation type="submission" date="2013-11" db="EMBL/GenBank/DDBJ databases">
        <title>Whole genome shotgun sequence of Vibrio halioticoli NBRC 102217.</title>
        <authorList>
            <person name="Isaki S."/>
            <person name="Kimura A."/>
            <person name="Ohji S."/>
            <person name="Hosoyama A."/>
            <person name="Fujita N."/>
            <person name="Hashimoto M."/>
            <person name="Hosoyama Y."/>
            <person name="Yamazoe A."/>
        </authorList>
    </citation>
    <scope>NUCLEOTIDE SEQUENCE [LARGE SCALE GENOMIC DNA]</scope>
    <source>
        <strain evidence="1 2">NBRC 102217</strain>
    </source>
</reference>
<dbReference type="RefSeq" id="WP_023403730.1">
    <property type="nucleotide sequence ID" value="NZ_BAUJ01000019.1"/>
</dbReference>
<organism evidence="1 2">
    <name type="scientific">Vibrio halioticoli NBRC 102217</name>
    <dbReference type="NCBI Taxonomy" id="1219072"/>
    <lineage>
        <taxon>Bacteria</taxon>
        <taxon>Pseudomonadati</taxon>
        <taxon>Pseudomonadota</taxon>
        <taxon>Gammaproteobacteria</taxon>
        <taxon>Vibrionales</taxon>
        <taxon>Vibrionaceae</taxon>
        <taxon>Vibrio</taxon>
    </lineage>
</organism>
<name>V5FCX6_9VIBR</name>
<dbReference type="Proteomes" id="UP000017800">
    <property type="component" value="Unassembled WGS sequence"/>
</dbReference>